<feature type="domain" description="PDZ" evidence="6">
    <location>
        <begin position="1755"/>
        <end position="1838"/>
    </location>
</feature>
<feature type="compositionally biased region" description="Low complexity" evidence="5">
    <location>
        <begin position="728"/>
        <end position="752"/>
    </location>
</feature>
<dbReference type="OrthoDB" id="6022711at2759"/>
<feature type="domain" description="PDZ" evidence="6">
    <location>
        <begin position="185"/>
        <end position="274"/>
    </location>
</feature>
<feature type="compositionally biased region" description="Polar residues" evidence="5">
    <location>
        <begin position="1522"/>
        <end position="1551"/>
    </location>
</feature>
<reference evidence="7" key="1">
    <citation type="submission" date="2021-02" db="EMBL/GenBank/DDBJ databases">
        <authorList>
            <person name="Nowell W R."/>
        </authorList>
    </citation>
    <scope>NUCLEOTIDE SEQUENCE</scope>
</reference>
<feature type="compositionally biased region" description="Polar residues" evidence="5">
    <location>
        <begin position="1349"/>
        <end position="1359"/>
    </location>
</feature>
<dbReference type="SMART" id="SM00228">
    <property type="entry name" value="PDZ"/>
    <property type="match status" value="9"/>
</dbReference>
<feature type="compositionally biased region" description="Polar residues" evidence="5">
    <location>
        <begin position="497"/>
        <end position="509"/>
    </location>
</feature>
<feature type="compositionally biased region" description="Polar residues" evidence="5">
    <location>
        <begin position="1559"/>
        <end position="1576"/>
    </location>
</feature>
<feature type="region of interest" description="Disordered" evidence="5">
    <location>
        <begin position="1319"/>
        <end position="1362"/>
    </location>
</feature>
<feature type="domain" description="PDZ" evidence="6">
    <location>
        <begin position="1854"/>
        <end position="1923"/>
    </location>
</feature>
<dbReference type="CDD" id="cd06673">
    <property type="entry name" value="PDZ10_MUPP1-PDZ8_PATJ-like"/>
    <property type="match status" value="1"/>
</dbReference>
<dbReference type="GO" id="GO:0016020">
    <property type="term" value="C:membrane"/>
    <property type="evidence" value="ECO:0007669"/>
    <property type="project" value="UniProtKB-SubCell"/>
</dbReference>
<keyword evidence="2" id="KW-0597">Phosphoprotein</keyword>
<feature type="compositionally biased region" description="Low complexity" evidence="5">
    <location>
        <begin position="1469"/>
        <end position="1485"/>
    </location>
</feature>
<dbReference type="EMBL" id="CAJNOJ010000353">
    <property type="protein sequence ID" value="CAF1413701.1"/>
    <property type="molecule type" value="Genomic_DNA"/>
</dbReference>
<evidence type="ECO:0000313" key="7">
    <source>
        <dbReference type="EMBL" id="CAF1413701.1"/>
    </source>
</evidence>
<feature type="compositionally biased region" description="Polar residues" evidence="5">
    <location>
        <begin position="788"/>
        <end position="803"/>
    </location>
</feature>
<feature type="compositionally biased region" description="Low complexity" evidence="5">
    <location>
        <begin position="462"/>
        <end position="472"/>
    </location>
</feature>
<accession>A0A815M6F2</accession>
<name>A0A815M6F2_ADIRI</name>
<feature type="compositionally biased region" description="Basic and acidic residues" evidence="5">
    <location>
        <begin position="1334"/>
        <end position="1348"/>
    </location>
</feature>
<feature type="compositionally biased region" description="Polar residues" evidence="5">
    <location>
        <begin position="1398"/>
        <end position="1417"/>
    </location>
</feature>
<protein>
    <recommendedName>
        <fullName evidence="6">PDZ domain-containing protein</fullName>
    </recommendedName>
</protein>
<feature type="compositionally biased region" description="Low complexity" evidence="5">
    <location>
        <begin position="1577"/>
        <end position="1601"/>
    </location>
</feature>
<feature type="region of interest" description="Disordered" evidence="5">
    <location>
        <begin position="488"/>
        <end position="512"/>
    </location>
</feature>
<feature type="compositionally biased region" description="Basic and acidic residues" evidence="5">
    <location>
        <begin position="1385"/>
        <end position="1395"/>
    </location>
</feature>
<sequence length="1976" mass="217081">MSASRLTIVNLEYLFRILHDDRASPNTTASNTLCQQEDGTELLDVTLEKGDDGLGITVAGYVSPDSTNNDAIAGIFIRDIAEDSVCARDGRLTIGDQIIEVNDQSLNGFSNVQALYLLQNTSSSVRLKVRRYLDGAKHEKIKEMIALESAHQGEEKLEYQPQLNINEQVGQKWSKVLGNNYEILIADVYKPDNGGLGITLEGTVDIENGEEVRPHHYIRALLREGPIGMEGTLRSGDELLEVNNQVLYGKNHIHVIEILKRVKHQIKLVCARRKSPPTTQTAISNHTNTNRTRSISFGKTAEIVVKAKSLGTLDSTDVAINLLSPLKKSPKYIRSRSLEVISNLALWSTSIVNVELIKGDNGLGFSILDYQDPSNPSHSPVIVIRALVPGGVTQLDGRIVPGDRLVAVNDITLENMTLDDVIKILKSTSKGRVKLSISKPLPYPKFKNDNDDKILTDSDQDVNINQQSSQSNKSEATTSSVPLTTVAEQRHNHHQRSASTHRPSHSSAVKQPAVSAGIALSAPAILSKHEYIESLVNKENMREQTEKRAFSVNRKHRRSKTTCLDKTDMIKDKIRQLNKEEYLDLLPKPKSQIQEKLSTNVISNLPEFPSFRSDHLVLYPQIASSPFYDRLRGSSAFSTTKFNRQSTNNNLNNNIIGQTAAIVSGGSPRTSHYVSSSKRSSRSRAVCDQQHAQVTRPSVLRPTTNTLDSLACFPHPDLSSDDDHHNNNKNNINYSIARPSSSSSSLAQRQSIKNVLHSPSTPVTAASVVDEDAHEVDAIIKQHERVFSNDNNENHSVTPSAIKTPTTPTTTTKWTSSRQSSRMASPALSTSSQSSGRVITFLNHEVIQLPVYLERELRVKQNFDQLGLVVDAYIDEGVNGCYVRSIAPTSTLTSQHGLRPGDYILSINNENMRKISNAQARSIIRRASLVGSDISVIFIPGDDAKQFKDHTLDPQTTSSPIPPEITDSDIEHCVARSVTTPNEEAECSYGFDAQNQQQSYSNVIDSEALSAALWGPPRTVILYRNEHVKSLGISIVGGKLDFSGPGNTIESCISGIFIKHVLPDSPAGRNGTLKTGDLILEVNGHNLRDASHDRAVEIIRAAQSPVNFIVQSLLDPSNPTSTSNADLSSTNFSHIPMNSPSQSRIIPINKVSNTNERKTEEELIKQYGHLNGDLYYIDIKRTIAEINEPLGLSLIGHRDPTKLAVFVCDIQPGSLLDRDSRIHPGDQLLEVNGEILLGKAHSAVTPIIKSIKADTLNFVLLRNPNAIDDMALNSQHAAAARLRASAMASSDVHHIAASNKLVRSQPLSSVPHPIEQQMTNDASHHHQRTHVPRHQPDVNEQKKNDDRLTTTSIFPPSSHQCDERYDIENKTHEKRCSISQITSIAKDERTSEPEKLQVSPTSSSSPNRIRTTTDVQTNNNEVSLLNHNICSQTTITDMNSVSSDGSSSTRRFIPSAVDQQSGVYGNDQSLPTLPSSVTSISSSSLMHEQANHANDKYLENPLQISSSPHRNPIELNKDKTSPTHSTAIIQSSQPTKQTSNNLPSDVSISSPSKEKMQDNFPNLPTTSRTTTMNGALTTRISNTSSSSSSSSSLSVSTPSSTEHITRKQVPLSSTQVVRRISMSTPGAPITLILNKDHRDSFGLTVAQHDNEIWVQSVQPHGPADQHDIRAGDHLIQINGIPVDSLKFTDIQSMLERANSNQIHLTCIPYREPQPQPVVVNINQMESLPLLTSNDSESNKEDDPRTRSILVGQETLIEIDRGQSGLGLSVVGGSDTQLSGIIIHDIYDGCAAQRDGRLLVGDQILEVNSIDLRFATHEEAIQALRQATNVVTILVLRGKMLTEMMNEQDKFDVINVELVKKSGKGLGKSSIIGRRHGFGVFISHILEGGCAEKDGRLMSGDLILEVNGQDLRAAAYEHVAYTLKTLPHGRVNIKIGRLKASAQTQSRQNSAGNDRKNRSRSSSSNFRRSSAHKVNDR</sequence>
<evidence type="ECO:0000313" key="8">
    <source>
        <dbReference type="Proteomes" id="UP000663852"/>
    </source>
</evidence>
<feature type="region of interest" description="Disordered" evidence="5">
    <location>
        <begin position="1378"/>
        <end position="1417"/>
    </location>
</feature>
<keyword evidence="3" id="KW-0677">Repeat</keyword>
<keyword evidence="4" id="KW-0472">Membrane</keyword>
<proteinExistence type="predicted"/>
<feature type="compositionally biased region" description="Polar residues" evidence="5">
    <location>
        <begin position="813"/>
        <end position="823"/>
    </location>
</feature>
<evidence type="ECO:0000259" key="6">
    <source>
        <dbReference type="PROSITE" id="PS50106"/>
    </source>
</evidence>
<feature type="compositionally biased region" description="Basic and acidic residues" evidence="5">
    <location>
        <begin position="1511"/>
        <end position="1521"/>
    </location>
</feature>
<feature type="domain" description="PDZ" evidence="6">
    <location>
        <begin position="1176"/>
        <end position="1250"/>
    </location>
</feature>
<dbReference type="Gene3D" id="2.30.42.10">
    <property type="match status" value="9"/>
</dbReference>
<dbReference type="SUPFAM" id="SSF50156">
    <property type="entry name" value="PDZ domain-like"/>
    <property type="match status" value="9"/>
</dbReference>
<dbReference type="FunFam" id="2.30.42.10:FF:000070">
    <property type="entry name" value="Multiple PDZ domain protein"/>
    <property type="match status" value="1"/>
</dbReference>
<feature type="region of interest" description="Disordered" evidence="5">
    <location>
        <begin position="666"/>
        <end position="701"/>
    </location>
</feature>
<dbReference type="PROSITE" id="PS50106">
    <property type="entry name" value="PDZ"/>
    <property type="match status" value="9"/>
</dbReference>
<feature type="region of interest" description="Disordered" evidence="5">
    <location>
        <begin position="462"/>
        <end position="481"/>
    </location>
</feature>
<dbReference type="Pfam" id="PF00595">
    <property type="entry name" value="PDZ"/>
    <property type="match status" value="9"/>
</dbReference>
<feature type="compositionally biased region" description="Polar residues" evidence="5">
    <location>
        <begin position="1940"/>
        <end position="1951"/>
    </location>
</feature>
<feature type="domain" description="PDZ" evidence="6">
    <location>
        <begin position="1630"/>
        <end position="1697"/>
    </location>
</feature>
<dbReference type="CDD" id="cd06671">
    <property type="entry name" value="PDZ7_MUPP1-PD6_PATJ-like"/>
    <property type="match status" value="1"/>
</dbReference>
<feature type="domain" description="PDZ" evidence="6">
    <location>
        <begin position="353"/>
        <end position="430"/>
    </location>
</feature>
<evidence type="ECO:0000256" key="5">
    <source>
        <dbReference type="SAM" id="MobiDB-lite"/>
    </source>
</evidence>
<dbReference type="PANTHER" id="PTHR19964">
    <property type="entry name" value="MULTIPLE PDZ DOMAIN PROTEIN"/>
    <property type="match status" value="1"/>
</dbReference>
<feature type="region of interest" description="Disordered" evidence="5">
    <location>
        <begin position="1459"/>
        <end position="1487"/>
    </location>
</feature>
<dbReference type="Proteomes" id="UP000663852">
    <property type="component" value="Unassembled WGS sequence"/>
</dbReference>
<feature type="region of interest" description="Disordered" evidence="5">
    <location>
        <begin position="1502"/>
        <end position="1610"/>
    </location>
</feature>
<organism evidence="7 8">
    <name type="scientific">Adineta ricciae</name>
    <name type="common">Rotifer</name>
    <dbReference type="NCBI Taxonomy" id="249248"/>
    <lineage>
        <taxon>Eukaryota</taxon>
        <taxon>Metazoa</taxon>
        <taxon>Spiralia</taxon>
        <taxon>Gnathifera</taxon>
        <taxon>Rotifera</taxon>
        <taxon>Eurotatoria</taxon>
        <taxon>Bdelloidea</taxon>
        <taxon>Adinetida</taxon>
        <taxon>Adinetidae</taxon>
        <taxon>Adineta</taxon>
    </lineage>
</organism>
<feature type="compositionally biased region" description="Polar residues" evidence="5">
    <location>
        <begin position="1459"/>
        <end position="1468"/>
    </location>
</feature>
<feature type="region of interest" description="Disordered" evidence="5">
    <location>
        <begin position="784"/>
        <end position="831"/>
    </location>
</feature>
<evidence type="ECO:0000256" key="3">
    <source>
        <dbReference type="ARBA" id="ARBA00022737"/>
    </source>
</evidence>
<evidence type="ECO:0000256" key="4">
    <source>
        <dbReference type="ARBA" id="ARBA00023136"/>
    </source>
</evidence>
<dbReference type="InterPro" id="IPR001478">
    <property type="entry name" value="PDZ"/>
</dbReference>
<comment type="caution">
    <text evidence="7">The sequence shown here is derived from an EMBL/GenBank/DDBJ whole genome shotgun (WGS) entry which is preliminary data.</text>
</comment>
<gene>
    <name evidence="7" type="ORF">EDS130_LOCUS36926</name>
</gene>
<feature type="region of interest" description="Disordered" evidence="5">
    <location>
        <begin position="1936"/>
        <end position="1976"/>
    </location>
</feature>
<evidence type="ECO:0000256" key="2">
    <source>
        <dbReference type="ARBA" id="ARBA00022553"/>
    </source>
</evidence>
<feature type="domain" description="PDZ" evidence="6">
    <location>
        <begin position="44"/>
        <end position="133"/>
    </location>
</feature>
<feature type="region of interest" description="Disordered" evidence="5">
    <location>
        <begin position="718"/>
        <end position="758"/>
    </location>
</feature>
<dbReference type="PANTHER" id="PTHR19964:SF92">
    <property type="entry name" value="PATJ HOMOLOG"/>
    <property type="match status" value="1"/>
</dbReference>
<evidence type="ECO:0000256" key="1">
    <source>
        <dbReference type="ARBA" id="ARBA00004370"/>
    </source>
</evidence>
<dbReference type="CDD" id="cd00136">
    <property type="entry name" value="PDZ_canonical"/>
    <property type="match status" value="1"/>
</dbReference>
<feature type="domain" description="PDZ" evidence="6">
    <location>
        <begin position="850"/>
        <end position="927"/>
    </location>
</feature>
<feature type="compositionally biased region" description="Polar residues" evidence="5">
    <location>
        <begin position="690"/>
        <end position="701"/>
    </location>
</feature>
<dbReference type="InterPro" id="IPR036034">
    <property type="entry name" value="PDZ_sf"/>
</dbReference>
<feature type="domain" description="PDZ" evidence="6">
    <location>
        <begin position="1019"/>
        <end position="1114"/>
    </location>
</feature>
<dbReference type="InterPro" id="IPR051342">
    <property type="entry name" value="PDZ_scaffold"/>
</dbReference>
<dbReference type="CDD" id="cd06669">
    <property type="entry name" value="PDZ5_MUPP1-like"/>
    <property type="match status" value="1"/>
</dbReference>
<comment type="subcellular location">
    <subcellularLocation>
        <location evidence="1">Membrane</location>
    </subcellularLocation>
</comment>